<accession>A0AA44END1</accession>
<comment type="caution">
    <text evidence="1">The sequence shown here is derived from an EMBL/GenBank/DDBJ whole genome shotgun (WGS) entry which is preliminary data.</text>
</comment>
<dbReference type="AlphaFoldDB" id="A0AA44END1"/>
<evidence type="ECO:0000313" key="1">
    <source>
        <dbReference type="EMBL" id="NRF22026.1"/>
    </source>
</evidence>
<dbReference type="RefSeq" id="WP_155275997.1">
    <property type="nucleotide sequence ID" value="NZ_JABRWL010000006.1"/>
</dbReference>
<reference evidence="1" key="1">
    <citation type="submission" date="2019-07" db="EMBL/GenBank/DDBJ databases">
        <title>FDA dAtabase for Regulatory Grade micrObial Sequences (FDA-ARGOS): Supporting development and validation of Infectious Disease Dx tests.</title>
        <authorList>
            <person name="Bachman M."/>
            <person name="Young C."/>
            <person name="Tallon L."/>
            <person name="Sadzewicz L."/>
            <person name="Vavikolanu K."/>
            <person name="Mehta A."/>
            <person name="Aluvathingal J."/>
            <person name="Nadendla S."/>
            <person name="Nandy P."/>
            <person name="Geyer C."/>
            <person name="Yan Y."/>
            <person name="Sichtig H."/>
        </authorList>
    </citation>
    <scope>NUCLEOTIDE SEQUENCE</scope>
    <source>
        <strain evidence="1">FDAARGOS_618</strain>
    </source>
</reference>
<dbReference type="EMBL" id="JABRWM010000006">
    <property type="protein sequence ID" value="NRF22026.1"/>
    <property type="molecule type" value="Genomic_DNA"/>
</dbReference>
<gene>
    <name evidence="1" type="ORF">FOB26_23495</name>
</gene>
<name>A0AA44END1_9HYPH</name>
<proteinExistence type="predicted"/>
<sequence>MKLDLNYVESIGDEPDILENCGISKHQVHRLRCLGFERLSDFAGKSDLDILRLPNTNRRTVSEIREAQARRENSALG</sequence>
<organism evidence="1 2">
    <name type="scientific">Agrobacterium pusense</name>
    <dbReference type="NCBI Taxonomy" id="648995"/>
    <lineage>
        <taxon>Bacteria</taxon>
        <taxon>Pseudomonadati</taxon>
        <taxon>Pseudomonadota</taxon>
        <taxon>Alphaproteobacteria</taxon>
        <taxon>Hyphomicrobiales</taxon>
        <taxon>Rhizobiaceae</taxon>
        <taxon>Rhizobium/Agrobacterium group</taxon>
        <taxon>Agrobacterium</taxon>
    </lineage>
</organism>
<keyword evidence="2" id="KW-1185">Reference proteome</keyword>
<dbReference type="Proteomes" id="UP001155820">
    <property type="component" value="Unassembled WGS sequence"/>
</dbReference>
<evidence type="ECO:0000313" key="2">
    <source>
        <dbReference type="Proteomes" id="UP001155820"/>
    </source>
</evidence>
<evidence type="ECO:0008006" key="3">
    <source>
        <dbReference type="Google" id="ProtNLM"/>
    </source>
</evidence>
<protein>
    <recommendedName>
        <fullName evidence="3">RNA polymerase alpha subunit C-terminal domain-containing protein</fullName>
    </recommendedName>
</protein>